<dbReference type="RefSeq" id="WP_148734506.1">
    <property type="nucleotide sequence ID" value="NZ_VSSB01000002.1"/>
</dbReference>
<keyword evidence="3" id="KW-1185">Reference proteome</keyword>
<evidence type="ECO:0000313" key="3">
    <source>
        <dbReference type="Proteomes" id="UP000325243"/>
    </source>
</evidence>
<comment type="caution">
    <text evidence="2">The sequence shown here is derived from an EMBL/GenBank/DDBJ whole genome shotgun (WGS) entry which is preliminary data.</text>
</comment>
<keyword evidence="1" id="KW-0472">Membrane</keyword>
<gene>
    <name evidence="2" type="ORF">FYC51_14455</name>
</gene>
<feature type="transmembrane region" description="Helical" evidence="1">
    <location>
        <begin position="12"/>
        <end position="33"/>
    </location>
</feature>
<keyword evidence="1" id="KW-0812">Transmembrane</keyword>
<reference evidence="2 3" key="1">
    <citation type="submission" date="2019-08" db="EMBL/GenBank/DDBJ databases">
        <authorList>
            <person name="Hu J."/>
        </authorList>
    </citation>
    <scope>NUCLEOTIDE SEQUENCE [LARGE SCALE GENOMIC DNA]</scope>
    <source>
        <strain evidence="2 3">NEAU-184</strain>
    </source>
</reference>
<dbReference type="AlphaFoldDB" id="A0A5S4V8G9"/>
<proteinExistence type="predicted"/>
<evidence type="ECO:0000256" key="1">
    <source>
        <dbReference type="SAM" id="Phobius"/>
    </source>
</evidence>
<name>A0A5S4V8G9_9MICO</name>
<sequence>MIGMEELTREWGAVLFILFGGLATAFLVVMFRSIFDKDWFLAVVSGLLIAASAVAVGGVLA</sequence>
<protein>
    <submittedName>
        <fullName evidence="2">Uncharacterized protein</fullName>
    </submittedName>
</protein>
<feature type="transmembrane region" description="Helical" evidence="1">
    <location>
        <begin position="39"/>
        <end position="60"/>
    </location>
</feature>
<keyword evidence="1" id="KW-1133">Transmembrane helix</keyword>
<accession>A0A5S4V8G9</accession>
<organism evidence="2 3">
    <name type="scientific">Agromyces mariniharenae</name>
    <dbReference type="NCBI Taxonomy" id="2604423"/>
    <lineage>
        <taxon>Bacteria</taxon>
        <taxon>Bacillati</taxon>
        <taxon>Actinomycetota</taxon>
        <taxon>Actinomycetes</taxon>
        <taxon>Micrococcales</taxon>
        <taxon>Microbacteriaceae</taxon>
        <taxon>Agromyces</taxon>
    </lineage>
</organism>
<dbReference type="Proteomes" id="UP000325243">
    <property type="component" value="Unassembled WGS sequence"/>
</dbReference>
<dbReference type="EMBL" id="VSSB01000002">
    <property type="protein sequence ID" value="TYL50405.1"/>
    <property type="molecule type" value="Genomic_DNA"/>
</dbReference>
<evidence type="ECO:0000313" key="2">
    <source>
        <dbReference type="EMBL" id="TYL50405.1"/>
    </source>
</evidence>